<evidence type="ECO:0000313" key="4">
    <source>
        <dbReference type="Proteomes" id="UP000023152"/>
    </source>
</evidence>
<dbReference type="SUPFAM" id="SSF55681">
    <property type="entry name" value="Class II aaRS and biotin synthetases"/>
    <property type="match status" value="1"/>
</dbReference>
<dbReference type="Gene3D" id="3.30.930.10">
    <property type="entry name" value="Bira Bifunctional Protein, Domain 2"/>
    <property type="match status" value="1"/>
</dbReference>
<feature type="compositionally biased region" description="Acidic residues" evidence="1">
    <location>
        <begin position="50"/>
        <end position="60"/>
    </location>
</feature>
<dbReference type="Pfam" id="PF13393">
    <property type="entry name" value="tRNA-synt_His"/>
    <property type="match status" value="1"/>
</dbReference>
<dbReference type="PANTHER" id="PTHR11476">
    <property type="entry name" value="HISTIDYL-TRNA SYNTHETASE"/>
    <property type="match status" value="1"/>
</dbReference>
<organism evidence="3 4">
    <name type="scientific">Reticulomyxa filosa</name>
    <dbReference type="NCBI Taxonomy" id="46433"/>
    <lineage>
        <taxon>Eukaryota</taxon>
        <taxon>Sar</taxon>
        <taxon>Rhizaria</taxon>
        <taxon>Retaria</taxon>
        <taxon>Foraminifera</taxon>
        <taxon>Monothalamids</taxon>
        <taxon>Reticulomyxidae</taxon>
        <taxon>Reticulomyxa</taxon>
    </lineage>
</organism>
<dbReference type="AlphaFoldDB" id="X6M682"/>
<evidence type="ECO:0000256" key="1">
    <source>
        <dbReference type="SAM" id="MobiDB-lite"/>
    </source>
</evidence>
<dbReference type="GO" id="GO:0005829">
    <property type="term" value="C:cytosol"/>
    <property type="evidence" value="ECO:0007669"/>
    <property type="project" value="TreeGrafter"/>
</dbReference>
<comment type="caution">
    <text evidence="3">The sequence shown here is derived from an EMBL/GenBank/DDBJ whole genome shotgun (WGS) entry which is preliminary data.</text>
</comment>
<feature type="compositionally biased region" description="Basic residues" evidence="1">
    <location>
        <begin position="35"/>
        <end position="46"/>
    </location>
</feature>
<dbReference type="GO" id="GO:0004821">
    <property type="term" value="F:histidine-tRNA ligase activity"/>
    <property type="evidence" value="ECO:0007669"/>
    <property type="project" value="TreeGrafter"/>
</dbReference>
<gene>
    <name evidence="3" type="ORF">RFI_27973</name>
</gene>
<dbReference type="GO" id="GO:0005739">
    <property type="term" value="C:mitochondrion"/>
    <property type="evidence" value="ECO:0007669"/>
    <property type="project" value="TreeGrafter"/>
</dbReference>
<reference evidence="3 4" key="1">
    <citation type="journal article" date="2013" name="Curr. Biol.">
        <title>The Genome of the Foraminiferan Reticulomyxa filosa.</title>
        <authorList>
            <person name="Glockner G."/>
            <person name="Hulsmann N."/>
            <person name="Schleicher M."/>
            <person name="Noegel A.A."/>
            <person name="Eichinger L."/>
            <person name="Gallinger C."/>
            <person name="Pawlowski J."/>
            <person name="Sierra R."/>
            <person name="Euteneuer U."/>
            <person name="Pillet L."/>
            <person name="Moustafa A."/>
            <person name="Platzer M."/>
            <person name="Groth M."/>
            <person name="Szafranski K."/>
            <person name="Schliwa M."/>
        </authorList>
    </citation>
    <scope>NUCLEOTIDE SEQUENCE [LARGE SCALE GENOMIC DNA]</scope>
</reference>
<evidence type="ECO:0000259" key="2">
    <source>
        <dbReference type="Pfam" id="PF13393"/>
    </source>
</evidence>
<dbReference type="GO" id="GO:0032543">
    <property type="term" value="P:mitochondrial translation"/>
    <property type="evidence" value="ECO:0007669"/>
    <property type="project" value="TreeGrafter"/>
</dbReference>
<dbReference type="InterPro" id="IPR045864">
    <property type="entry name" value="aa-tRNA-synth_II/BPL/LPL"/>
</dbReference>
<evidence type="ECO:0000313" key="3">
    <source>
        <dbReference type="EMBL" id="ETO09404.1"/>
    </source>
</evidence>
<dbReference type="PANTHER" id="PTHR11476:SF7">
    <property type="entry name" value="HISTIDINE--TRNA LIGASE"/>
    <property type="match status" value="1"/>
</dbReference>
<feature type="domain" description="Class II Histidinyl-tRNA synthetase (HisRS)-like catalytic core" evidence="2">
    <location>
        <begin position="70"/>
        <end position="163"/>
    </location>
</feature>
<dbReference type="OrthoDB" id="1906957at2759"/>
<feature type="region of interest" description="Disordered" evidence="1">
    <location>
        <begin position="1"/>
        <end position="74"/>
    </location>
</feature>
<sequence length="182" mass="21605">MVFITNAKKLELGANQRDSGKQKKKKKFDWVTKEVKKKCKTKKKKKEKESENEDEDEDTETSIRLKTPRGTRDYHPWEQRLRNEMMDTIKQNFEKNGGQYIETPVMELKSIMMNKYGEEEKLIYELQRQDGTAAEELCLRYDLTVPLARYVAMNRKRIKSPFKAARIGCVLCLYVYIDIHVR</sequence>
<name>X6M682_RETFI</name>
<keyword evidence="3" id="KW-0436">Ligase</keyword>
<proteinExistence type="predicted"/>
<accession>X6M682</accession>
<keyword evidence="4" id="KW-1185">Reference proteome</keyword>
<dbReference type="GO" id="GO:0003723">
    <property type="term" value="F:RNA binding"/>
    <property type="evidence" value="ECO:0007669"/>
    <property type="project" value="TreeGrafter"/>
</dbReference>
<dbReference type="GO" id="GO:0006427">
    <property type="term" value="P:histidyl-tRNA aminoacylation"/>
    <property type="evidence" value="ECO:0007669"/>
    <property type="project" value="TreeGrafter"/>
</dbReference>
<protein>
    <submittedName>
        <fullName evidence="3">Histidine-tRNA ligase</fullName>
    </submittedName>
</protein>
<dbReference type="Proteomes" id="UP000023152">
    <property type="component" value="Unassembled WGS sequence"/>
</dbReference>
<dbReference type="EMBL" id="ASPP01024086">
    <property type="protein sequence ID" value="ETO09404.1"/>
    <property type="molecule type" value="Genomic_DNA"/>
</dbReference>
<dbReference type="InterPro" id="IPR041715">
    <property type="entry name" value="HisRS-like_core"/>
</dbReference>